<dbReference type="RefSeq" id="WP_198068900.1">
    <property type="nucleotide sequence ID" value="NZ_JAEDAD010000003.1"/>
</dbReference>
<keyword evidence="6 9" id="KW-1133">Transmembrane helix</keyword>
<proteinExistence type="inferred from homology"/>
<accession>A0ABS0QBP8</accession>
<sequence length="384" mass="41788">MPEPYDTQTPRELQFPLYVKAPLILLGLALLVFTLHIASDIIFPLFFAAIFAIMLHPVEQWLIRKRVPPLLAILLTVVLGVAAVLGVVYFISMEAAQLSDQMPMFKKKFAQTAAQVHEWLQSRFGVSDQKLQGWMSEAGTKAQGLLGGTLSTVSGILVSFTLIPVYIFLLFLYQKRLVDFLVQAFSGHRRDTGVSEVLRESKTAIQSYMVGLLIEGGIVAALNVTVLFIIGVPYALLLGVMGALLNFIPYIGGLIAIALPMLMAFVAQDGYGHALAVLGAYMLIQFIDNHYLIPRIVASKIQVNALVAIVGVLVGNAIGGVAGMFLALPVIAILKIVFDRIEPLKPWGMVLGDEETPRGRKINPAKKEVRAAEKGEAVPETDPA</sequence>
<dbReference type="InterPro" id="IPR002549">
    <property type="entry name" value="AI-2E-like"/>
</dbReference>
<comment type="similarity">
    <text evidence="2">Belongs to the autoinducer-2 exporter (AI-2E) (TC 2.A.86) family.</text>
</comment>
<keyword evidence="4" id="KW-1003">Cell membrane</keyword>
<feature type="transmembrane region" description="Helical" evidence="9">
    <location>
        <begin position="208"/>
        <end position="235"/>
    </location>
</feature>
<evidence type="ECO:0000256" key="2">
    <source>
        <dbReference type="ARBA" id="ARBA00009773"/>
    </source>
</evidence>
<keyword evidence="5 9" id="KW-0812">Transmembrane</keyword>
<keyword evidence="11" id="KW-1185">Reference proteome</keyword>
<feature type="transmembrane region" description="Helical" evidence="9">
    <location>
        <begin position="247"/>
        <end position="267"/>
    </location>
</feature>
<comment type="subcellular location">
    <subcellularLocation>
        <location evidence="1">Cell membrane</location>
        <topology evidence="1">Multi-pass membrane protein</topology>
    </subcellularLocation>
</comment>
<evidence type="ECO:0000313" key="10">
    <source>
        <dbReference type="EMBL" id="MBH8559872.1"/>
    </source>
</evidence>
<keyword evidence="3" id="KW-0813">Transport</keyword>
<keyword evidence="7 9" id="KW-0472">Membrane</keyword>
<feature type="transmembrane region" description="Helical" evidence="9">
    <location>
        <begin position="70"/>
        <end position="92"/>
    </location>
</feature>
<gene>
    <name evidence="10" type="ORF">I7X13_17565</name>
</gene>
<feature type="transmembrane region" description="Helical" evidence="9">
    <location>
        <begin position="41"/>
        <end position="58"/>
    </location>
</feature>
<evidence type="ECO:0000313" key="11">
    <source>
        <dbReference type="Proteomes" id="UP000625631"/>
    </source>
</evidence>
<evidence type="ECO:0000256" key="3">
    <source>
        <dbReference type="ARBA" id="ARBA00022448"/>
    </source>
</evidence>
<evidence type="ECO:0000256" key="9">
    <source>
        <dbReference type="SAM" id="Phobius"/>
    </source>
</evidence>
<evidence type="ECO:0000256" key="8">
    <source>
        <dbReference type="SAM" id="MobiDB-lite"/>
    </source>
</evidence>
<dbReference type="Pfam" id="PF01594">
    <property type="entry name" value="AI-2E_transport"/>
    <property type="match status" value="1"/>
</dbReference>
<dbReference type="PANTHER" id="PTHR21716:SF53">
    <property type="entry name" value="PERMEASE PERM-RELATED"/>
    <property type="match status" value="1"/>
</dbReference>
<name>A0ABS0QBP8_9BACT</name>
<comment type="caution">
    <text evidence="10">The sequence shown here is derived from an EMBL/GenBank/DDBJ whole genome shotgun (WGS) entry which is preliminary data.</text>
</comment>
<feature type="transmembrane region" description="Helical" evidence="9">
    <location>
        <begin position="274"/>
        <end position="293"/>
    </location>
</feature>
<dbReference type="EMBL" id="JAEDAE010000009">
    <property type="protein sequence ID" value="MBH8559872.1"/>
    <property type="molecule type" value="Genomic_DNA"/>
</dbReference>
<evidence type="ECO:0000256" key="6">
    <source>
        <dbReference type="ARBA" id="ARBA00022989"/>
    </source>
</evidence>
<feature type="transmembrane region" description="Helical" evidence="9">
    <location>
        <begin position="153"/>
        <end position="173"/>
    </location>
</feature>
<feature type="transmembrane region" description="Helical" evidence="9">
    <location>
        <begin position="305"/>
        <end position="338"/>
    </location>
</feature>
<evidence type="ECO:0000256" key="7">
    <source>
        <dbReference type="ARBA" id="ARBA00023136"/>
    </source>
</evidence>
<feature type="compositionally biased region" description="Basic and acidic residues" evidence="8">
    <location>
        <begin position="365"/>
        <end position="377"/>
    </location>
</feature>
<evidence type="ECO:0000256" key="1">
    <source>
        <dbReference type="ARBA" id="ARBA00004651"/>
    </source>
</evidence>
<protein>
    <submittedName>
        <fullName evidence="10">AI-2E family transporter</fullName>
    </submittedName>
</protein>
<feature type="region of interest" description="Disordered" evidence="8">
    <location>
        <begin position="354"/>
        <end position="384"/>
    </location>
</feature>
<reference evidence="10 11" key="1">
    <citation type="submission" date="2020-12" db="EMBL/GenBank/DDBJ databases">
        <title>Hymenobacter sp.</title>
        <authorList>
            <person name="Kim M.K."/>
        </authorList>
    </citation>
    <scope>NUCLEOTIDE SEQUENCE [LARGE SCALE GENOMIC DNA]</scope>
    <source>
        <strain evidence="10 11">BT442</strain>
    </source>
</reference>
<dbReference type="PANTHER" id="PTHR21716">
    <property type="entry name" value="TRANSMEMBRANE PROTEIN"/>
    <property type="match status" value="1"/>
</dbReference>
<evidence type="ECO:0000256" key="5">
    <source>
        <dbReference type="ARBA" id="ARBA00022692"/>
    </source>
</evidence>
<organism evidence="10 11">
    <name type="scientific">Hymenobacter negativus</name>
    <dbReference type="NCBI Taxonomy" id="2795026"/>
    <lineage>
        <taxon>Bacteria</taxon>
        <taxon>Pseudomonadati</taxon>
        <taxon>Bacteroidota</taxon>
        <taxon>Cytophagia</taxon>
        <taxon>Cytophagales</taxon>
        <taxon>Hymenobacteraceae</taxon>
        <taxon>Hymenobacter</taxon>
    </lineage>
</organism>
<evidence type="ECO:0000256" key="4">
    <source>
        <dbReference type="ARBA" id="ARBA00022475"/>
    </source>
</evidence>
<dbReference type="Proteomes" id="UP000625631">
    <property type="component" value="Unassembled WGS sequence"/>
</dbReference>